<gene>
    <name evidence="3" type="ORF">KC01_LOCUS41826</name>
</gene>
<dbReference type="SUPFAM" id="SSF48726">
    <property type="entry name" value="Immunoglobulin"/>
    <property type="match status" value="1"/>
</dbReference>
<dbReference type="InterPro" id="IPR003597">
    <property type="entry name" value="Ig_C1-set"/>
</dbReference>
<keyword evidence="1" id="KW-0472">Membrane</keyword>
<feature type="domain" description="Ig-like" evidence="2">
    <location>
        <begin position="13"/>
        <end position="96"/>
    </location>
</feature>
<dbReference type="InterPro" id="IPR013783">
    <property type="entry name" value="Ig-like_fold"/>
</dbReference>
<dbReference type="Pfam" id="PF07654">
    <property type="entry name" value="C1-set"/>
    <property type="match status" value="1"/>
</dbReference>
<keyword evidence="4" id="KW-1185">Reference proteome</keyword>
<dbReference type="Gene3D" id="2.60.40.10">
    <property type="entry name" value="Immunoglobulins"/>
    <property type="match status" value="1"/>
</dbReference>
<protein>
    <recommendedName>
        <fullName evidence="2">Ig-like domain-containing protein</fullName>
    </recommendedName>
</protein>
<dbReference type="PROSITE" id="PS50835">
    <property type="entry name" value="IG_LIKE"/>
    <property type="match status" value="1"/>
</dbReference>
<name>A0AAV2MR49_KNICA</name>
<reference evidence="3 4" key="1">
    <citation type="submission" date="2024-04" db="EMBL/GenBank/DDBJ databases">
        <authorList>
            <person name="Waldvogel A.-M."/>
            <person name="Schoenle A."/>
        </authorList>
    </citation>
    <scope>NUCLEOTIDE SEQUENCE [LARGE SCALE GENOMIC DNA]</scope>
</reference>
<evidence type="ECO:0000256" key="1">
    <source>
        <dbReference type="SAM" id="Phobius"/>
    </source>
</evidence>
<evidence type="ECO:0000313" key="4">
    <source>
        <dbReference type="Proteomes" id="UP001497482"/>
    </source>
</evidence>
<organism evidence="3 4">
    <name type="scientific">Knipowitschia caucasica</name>
    <name type="common">Caucasian dwarf goby</name>
    <name type="synonym">Pomatoschistus caucasicus</name>
    <dbReference type="NCBI Taxonomy" id="637954"/>
    <lineage>
        <taxon>Eukaryota</taxon>
        <taxon>Metazoa</taxon>
        <taxon>Chordata</taxon>
        <taxon>Craniata</taxon>
        <taxon>Vertebrata</taxon>
        <taxon>Euteleostomi</taxon>
        <taxon>Actinopterygii</taxon>
        <taxon>Neopterygii</taxon>
        <taxon>Teleostei</taxon>
        <taxon>Neoteleostei</taxon>
        <taxon>Acanthomorphata</taxon>
        <taxon>Gobiaria</taxon>
        <taxon>Gobiiformes</taxon>
        <taxon>Gobioidei</taxon>
        <taxon>Gobiidae</taxon>
        <taxon>Gobiinae</taxon>
        <taxon>Knipowitschia</taxon>
    </lineage>
</organism>
<dbReference type="Proteomes" id="UP001497482">
    <property type="component" value="Chromosome 9"/>
</dbReference>
<evidence type="ECO:0000313" key="3">
    <source>
        <dbReference type="EMBL" id="CAL1615974.1"/>
    </source>
</evidence>
<keyword evidence="1" id="KW-1133">Transmembrane helix</keyword>
<proteinExistence type="predicted"/>
<feature type="transmembrane region" description="Helical" evidence="1">
    <location>
        <begin position="117"/>
        <end position="142"/>
    </location>
</feature>
<evidence type="ECO:0000259" key="2">
    <source>
        <dbReference type="PROSITE" id="PS50835"/>
    </source>
</evidence>
<dbReference type="AlphaFoldDB" id="A0AAV2MR49"/>
<dbReference type="EMBL" id="OZ035831">
    <property type="protein sequence ID" value="CAL1615974.1"/>
    <property type="molecule type" value="Genomic_DNA"/>
</dbReference>
<dbReference type="InterPro" id="IPR007110">
    <property type="entry name" value="Ig-like_dom"/>
</dbReference>
<dbReference type="InterPro" id="IPR036179">
    <property type="entry name" value="Ig-like_dom_sf"/>
</dbReference>
<keyword evidence="1" id="KW-0812">Transmembrane</keyword>
<accession>A0AAV2MR49</accession>
<sequence>MLTALAPPVHLSGDRLGWTLLVCVVSDLQRGHIEVVWKPSRHYIPESSFTSVIVNDRHQSHSPVSIITVATNDWPGFRCSANHKRRPKIPKRRRVNPSSNEETRCFDEMEIDYANTVVVLMLRLLLLKIVAFNVLLTIYSVIKW</sequence>